<dbReference type="Pfam" id="PF21354">
    <property type="entry name" value="STAT_linker"/>
    <property type="match status" value="1"/>
</dbReference>
<evidence type="ECO:0000256" key="2">
    <source>
        <dbReference type="ARBA" id="ARBA00004496"/>
    </source>
</evidence>
<comment type="similarity">
    <text evidence="3 13">Belongs to the transcription factor STAT family.</text>
</comment>
<dbReference type="Pfam" id="PF02865">
    <property type="entry name" value="STAT_int"/>
    <property type="match status" value="1"/>
</dbReference>
<dbReference type="InterPro" id="IPR015988">
    <property type="entry name" value="STAT_TF_CC"/>
</dbReference>
<dbReference type="Gene3D" id="2.60.40.630">
    <property type="entry name" value="STAT transcription factor, DNA-binding domain"/>
    <property type="match status" value="1"/>
</dbReference>
<dbReference type="CDD" id="cd14801">
    <property type="entry name" value="STAT_DBD"/>
    <property type="match status" value="1"/>
</dbReference>
<evidence type="ECO:0000256" key="4">
    <source>
        <dbReference type="ARBA" id="ARBA00022490"/>
    </source>
</evidence>
<dbReference type="GO" id="GO:0005737">
    <property type="term" value="C:cytoplasm"/>
    <property type="evidence" value="ECO:0007669"/>
    <property type="project" value="UniProtKB-SubCell"/>
</dbReference>
<dbReference type="VEuPathDB" id="VectorBase:AMAM004727"/>
<keyword evidence="4 13" id="KW-0963">Cytoplasm</keyword>
<reference evidence="16" key="3">
    <citation type="submission" date="2021-01" db="UniProtKB">
        <authorList>
            <consortium name="EnsemblMetazoa"/>
        </authorList>
    </citation>
    <scope>IDENTIFICATION</scope>
    <source>
        <strain evidence="16">maculatus3</strain>
    </source>
</reference>
<evidence type="ECO:0000256" key="9">
    <source>
        <dbReference type="ARBA" id="ARBA00023159"/>
    </source>
</evidence>
<keyword evidence="5 13" id="KW-0597">Phosphoprotein</keyword>
<dbReference type="Pfam" id="PF01017">
    <property type="entry name" value="STAT_alpha"/>
    <property type="match status" value="1"/>
</dbReference>
<reference evidence="17" key="1">
    <citation type="submission" date="2013-09" db="EMBL/GenBank/DDBJ databases">
        <title>The Genome Sequence of Anopheles maculatus species B.</title>
        <authorList>
            <consortium name="The Broad Institute Genomics Platform"/>
            <person name="Neafsey D.E."/>
            <person name="Besansky N."/>
            <person name="Howell P."/>
            <person name="Walton C."/>
            <person name="Young S.K."/>
            <person name="Zeng Q."/>
            <person name="Gargeya S."/>
            <person name="Fitzgerald M."/>
            <person name="Haas B."/>
            <person name="Abouelleil A."/>
            <person name="Allen A.W."/>
            <person name="Alvarado L."/>
            <person name="Arachchi H.M."/>
            <person name="Berlin A.M."/>
            <person name="Chapman S.B."/>
            <person name="Gainer-Dewar J."/>
            <person name="Goldberg J."/>
            <person name="Griggs A."/>
            <person name="Gujja S."/>
            <person name="Hansen M."/>
            <person name="Howarth C."/>
            <person name="Imamovic A."/>
            <person name="Ireland A."/>
            <person name="Larimer J."/>
            <person name="McCowan C."/>
            <person name="Murphy C."/>
            <person name="Pearson M."/>
            <person name="Poon T.W."/>
            <person name="Priest M."/>
            <person name="Roberts A."/>
            <person name="Saif S."/>
            <person name="Shea T."/>
            <person name="Sisk P."/>
            <person name="Sykes S."/>
            <person name="Wortman J."/>
            <person name="Nusbaum C."/>
            <person name="Birren B."/>
        </authorList>
    </citation>
    <scope>NUCLEOTIDE SEQUENCE [LARGE SCALE GENOMIC DNA]</scope>
    <source>
        <strain evidence="17">maculatus3</strain>
    </source>
</reference>
<dbReference type="InterPro" id="IPR013801">
    <property type="entry name" value="STAT_TF_DNA-bd"/>
</dbReference>
<dbReference type="InterPro" id="IPR008967">
    <property type="entry name" value="p53-like_TF_DNA-bd_sf"/>
</dbReference>
<gene>
    <name evidence="15" type="primary">STAT-B</name>
</gene>
<evidence type="ECO:0000256" key="11">
    <source>
        <dbReference type="ARBA" id="ARBA00023242"/>
    </source>
</evidence>
<keyword evidence="8 13" id="KW-0238">DNA-binding</keyword>
<keyword evidence="6 12" id="KW-0727">SH2 domain</keyword>
<dbReference type="GO" id="GO:0007165">
    <property type="term" value="P:signal transduction"/>
    <property type="evidence" value="ECO:0007669"/>
    <property type="project" value="InterPro"/>
</dbReference>
<keyword evidence="10 13" id="KW-0804">Transcription</keyword>
<proteinExistence type="evidence at transcript level"/>
<evidence type="ECO:0000256" key="13">
    <source>
        <dbReference type="RuleBase" id="RU046415"/>
    </source>
</evidence>
<dbReference type="InterPro" id="IPR013800">
    <property type="entry name" value="STAT_TF_alpha"/>
</dbReference>
<dbReference type="SUPFAM" id="SSF48092">
    <property type="entry name" value="Transcription factor STAT-4 N-domain"/>
    <property type="match status" value="1"/>
</dbReference>
<dbReference type="Proteomes" id="UP000075901">
    <property type="component" value="Unassembled WGS sequence"/>
</dbReference>
<keyword evidence="17" id="KW-1185">Reference proteome</keyword>
<dbReference type="InterPro" id="IPR048988">
    <property type="entry name" value="STAT_linker"/>
</dbReference>
<feature type="domain" description="SH2" evidence="14">
    <location>
        <begin position="570"/>
        <end position="673"/>
    </location>
</feature>
<accession>A0A182SDR0</accession>
<dbReference type="Gene3D" id="1.10.532.10">
    <property type="entry name" value="STAT transcription factor, N-terminal domain"/>
    <property type="match status" value="1"/>
</dbReference>
<protein>
    <recommendedName>
        <fullName evidence="13">Signal transducer and activator of transcription</fullName>
    </recommendedName>
</protein>
<dbReference type="Pfam" id="PF02864">
    <property type="entry name" value="STAT_bind"/>
    <property type="match status" value="1"/>
</dbReference>
<dbReference type="Gene3D" id="1.10.238.10">
    <property type="entry name" value="EF-hand"/>
    <property type="match status" value="1"/>
</dbReference>
<dbReference type="PROSITE" id="PS50001">
    <property type="entry name" value="SH2"/>
    <property type="match status" value="1"/>
</dbReference>
<keyword evidence="11 13" id="KW-0539">Nucleus</keyword>
<dbReference type="GO" id="GO:0005634">
    <property type="term" value="C:nucleus"/>
    <property type="evidence" value="ECO:0007669"/>
    <property type="project" value="UniProtKB-SubCell"/>
</dbReference>
<dbReference type="AlphaFoldDB" id="A0A182SDR0"/>
<comment type="subcellular location">
    <subcellularLocation>
        <location evidence="2 13">Cytoplasm</location>
    </subcellularLocation>
    <subcellularLocation>
        <location evidence="1 13">Nucleus</location>
    </subcellularLocation>
</comment>
<dbReference type="GO" id="GO:0003700">
    <property type="term" value="F:DNA-binding transcription factor activity"/>
    <property type="evidence" value="ECO:0007669"/>
    <property type="project" value="InterPro"/>
</dbReference>
<dbReference type="CDD" id="cd09919">
    <property type="entry name" value="SH2_STAT_family"/>
    <property type="match status" value="1"/>
</dbReference>
<dbReference type="InterPro" id="IPR012345">
    <property type="entry name" value="STAT_TF_DNA-bd_N"/>
</dbReference>
<dbReference type="EMBL" id="BK009273">
    <property type="protein sequence ID" value="DAA79949.1"/>
    <property type="molecule type" value="mRNA"/>
</dbReference>
<dbReference type="SUPFAM" id="SSF49417">
    <property type="entry name" value="p53-like transcription factors"/>
    <property type="match status" value="1"/>
</dbReference>
<dbReference type="Gene3D" id="1.20.1050.20">
    <property type="entry name" value="STAT transcription factor, all-alpha domain"/>
    <property type="match status" value="1"/>
</dbReference>
<dbReference type="Pfam" id="PF00017">
    <property type="entry name" value="SH2"/>
    <property type="match status" value="1"/>
</dbReference>
<dbReference type="SUPFAM" id="SSF47655">
    <property type="entry name" value="STAT"/>
    <property type="match status" value="1"/>
</dbReference>
<evidence type="ECO:0000256" key="10">
    <source>
        <dbReference type="ARBA" id="ARBA00023163"/>
    </source>
</evidence>
<dbReference type="SUPFAM" id="SSF55550">
    <property type="entry name" value="SH2 domain"/>
    <property type="match status" value="1"/>
</dbReference>
<dbReference type="InterPro" id="IPR036860">
    <property type="entry name" value="SH2_dom_sf"/>
</dbReference>
<keyword evidence="7 13" id="KW-0805">Transcription regulation</keyword>
<evidence type="ECO:0000256" key="6">
    <source>
        <dbReference type="ARBA" id="ARBA00022999"/>
    </source>
</evidence>
<evidence type="ECO:0000313" key="15">
    <source>
        <dbReference type="EMBL" id="DAA79949.1"/>
    </source>
</evidence>
<dbReference type="PANTHER" id="PTHR11801">
    <property type="entry name" value="SIGNAL TRANSDUCER AND ACTIVATOR OF TRANSCRIPTION"/>
    <property type="match status" value="1"/>
</dbReference>
<evidence type="ECO:0000313" key="17">
    <source>
        <dbReference type="Proteomes" id="UP000075901"/>
    </source>
</evidence>
<dbReference type="EnsemblMetazoa" id="AMAM004727-RA">
    <property type="protein sequence ID" value="AMAM004727-PA"/>
    <property type="gene ID" value="AMAM004727"/>
</dbReference>
<sequence length="735" mass="83617">MDGPTSTWLNQLQQPTLVPFSLLYGEKIPDDVRNHIGNWIQSQFIHAAAYPDKQNATKDIYEDAAKFLNKLIDKLRRISALYENDIKSELDDSACILLQLFSHNPVPLYQQLINCLQQHPFYCITLDAIVKTKVSKELLQLKVMVNENEKDNIDLIIEHGFLAQGISELQSIQAAVNVAQMGQERMHTQCQLIHQQKIVKDHLRTFSNMQFAMANGLRKSIDKTDKLQNKILNKYLTQWKINQRLAAIGAPAKLGSDLDTIQSWCESLMEIILSMKEQIVQAIKIKSEGYIDLSTDPVLTQALKDVTGLMETLIYNSFIVEQQPPQVLRRYSRFAASVRLLTGKTLCNQMNPPQVSVSIITESQAQQAHCMNETTPSAAGEISDNIGLMKFNGTTKQLSAVFNKLCIKKITRVRGRQCVLDEKLALLFQAKITTEHANLVHPVWTVSCPVVVIVHVLQEQRSCATITWDNVFTINIRSPYGVPELVQWNRLADVLNLKFCGSSGHPLSPEHIHFLCEKALGSNKPFPIPNDLIITWSQFCKDDLPGRNYTFWGWFYQAMKLTRDHFQDLWLQGRIYGFIEKGKTEQYLANCKPGTFLVRFSGTVLGAITIGFVHENNIGQRQILHIEPFTAKDLSIRSLADRILDIEGLTHLYPNIPKHEAFKRQNVRNFYPSRQKTNYIGTELRTTLIFPPVAKSSNESCNNDQAPVMSEYTCTNSDNMSFFDLETITLLPQQF</sequence>
<dbReference type="Gene3D" id="3.30.505.10">
    <property type="entry name" value="SH2 domain"/>
    <property type="match status" value="1"/>
</dbReference>
<dbReference type="InterPro" id="IPR013799">
    <property type="entry name" value="STAT_TF_prot_interaction"/>
</dbReference>
<dbReference type="InterPro" id="IPR001217">
    <property type="entry name" value="STAT"/>
</dbReference>
<evidence type="ECO:0000259" key="14">
    <source>
        <dbReference type="PROSITE" id="PS50001"/>
    </source>
</evidence>
<organism evidence="16 17">
    <name type="scientific">Anopheles maculatus</name>
    <dbReference type="NCBI Taxonomy" id="74869"/>
    <lineage>
        <taxon>Eukaryota</taxon>
        <taxon>Metazoa</taxon>
        <taxon>Ecdysozoa</taxon>
        <taxon>Arthropoda</taxon>
        <taxon>Hexapoda</taxon>
        <taxon>Insecta</taxon>
        <taxon>Pterygota</taxon>
        <taxon>Neoptera</taxon>
        <taxon>Endopterygota</taxon>
        <taxon>Diptera</taxon>
        <taxon>Nematocera</taxon>
        <taxon>Culicoidea</taxon>
        <taxon>Culicidae</taxon>
        <taxon>Anophelinae</taxon>
        <taxon>Anopheles</taxon>
        <taxon>Anopheles maculatus group</taxon>
    </lineage>
</organism>
<evidence type="ECO:0000256" key="7">
    <source>
        <dbReference type="ARBA" id="ARBA00023015"/>
    </source>
</evidence>
<evidence type="ECO:0000256" key="3">
    <source>
        <dbReference type="ARBA" id="ARBA00005586"/>
    </source>
</evidence>
<dbReference type="InterPro" id="IPR000980">
    <property type="entry name" value="SH2"/>
</dbReference>
<evidence type="ECO:0000313" key="16">
    <source>
        <dbReference type="EnsemblMetazoa" id="AMAM004727-PA"/>
    </source>
</evidence>
<evidence type="ECO:0000256" key="1">
    <source>
        <dbReference type="ARBA" id="ARBA00004123"/>
    </source>
</evidence>
<dbReference type="InterPro" id="IPR036535">
    <property type="entry name" value="STAT_N_sf"/>
</dbReference>
<evidence type="ECO:0000256" key="8">
    <source>
        <dbReference type="ARBA" id="ARBA00023125"/>
    </source>
</evidence>
<dbReference type="GO" id="GO:0003677">
    <property type="term" value="F:DNA binding"/>
    <property type="evidence" value="ECO:0007669"/>
    <property type="project" value="UniProtKB-KW"/>
</dbReference>
<reference evidence="15" key="2">
    <citation type="journal article" date="2016" name="Gene">
        <title>The evolutionary divergence of STAT transcription factor in different Anopheles species.</title>
        <authorList>
            <person name="Gupta K."/>
            <person name="Dhawan R."/>
            <person name="Kajla M."/>
            <person name="Misra T."/>
            <person name="Kumar S."/>
            <person name="Gupta L."/>
        </authorList>
    </citation>
    <scope>NUCLEOTIDE SEQUENCE</scope>
</reference>
<name>A0A182SDR0_9DIPT</name>
<evidence type="ECO:0000256" key="5">
    <source>
        <dbReference type="ARBA" id="ARBA00022553"/>
    </source>
</evidence>
<keyword evidence="9 13" id="KW-0010">Activator</keyword>
<dbReference type="GO" id="GO:0006357">
    <property type="term" value="P:regulation of transcription by RNA polymerase II"/>
    <property type="evidence" value="ECO:0007669"/>
    <property type="project" value="UniProtKB-ARBA"/>
</dbReference>
<evidence type="ECO:0000256" key="12">
    <source>
        <dbReference type="PROSITE-ProRule" id="PRU00191"/>
    </source>
</evidence>